<feature type="compositionally biased region" description="Low complexity" evidence="1">
    <location>
        <begin position="18"/>
        <end position="65"/>
    </location>
</feature>
<evidence type="ECO:0000313" key="2">
    <source>
        <dbReference type="EMBL" id="SVD88595.1"/>
    </source>
</evidence>
<proteinExistence type="predicted"/>
<sequence length="136" mass="14122">MVLVALIAAGCGNSGSDETAPAATTEAPAATTAAPTTTSAPGTTAAPAPTEAPTTTAPATTTTEAWTSEESFDACLVTTSAGRKDKAFNEETWMNLEFGRRTMMNLRATARPEYPEFRTGYVEAREGSDGSEEIAH</sequence>
<dbReference type="EMBL" id="UINC01179750">
    <property type="protein sequence ID" value="SVD88595.1"/>
    <property type="molecule type" value="Genomic_DNA"/>
</dbReference>
<organism evidence="2">
    <name type="scientific">marine metagenome</name>
    <dbReference type="NCBI Taxonomy" id="408172"/>
    <lineage>
        <taxon>unclassified sequences</taxon>
        <taxon>metagenomes</taxon>
        <taxon>ecological metagenomes</taxon>
    </lineage>
</organism>
<accession>A0A382Z0J2</accession>
<name>A0A382Z0J2_9ZZZZ</name>
<evidence type="ECO:0000256" key="1">
    <source>
        <dbReference type="SAM" id="MobiDB-lite"/>
    </source>
</evidence>
<feature type="non-terminal residue" evidence="2">
    <location>
        <position position="136"/>
    </location>
</feature>
<protein>
    <submittedName>
        <fullName evidence="2">Uncharacterized protein</fullName>
    </submittedName>
</protein>
<reference evidence="2" key="1">
    <citation type="submission" date="2018-05" db="EMBL/GenBank/DDBJ databases">
        <authorList>
            <person name="Lanie J.A."/>
            <person name="Ng W.-L."/>
            <person name="Kazmierczak K.M."/>
            <person name="Andrzejewski T.M."/>
            <person name="Davidsen T.M."/>
            <person name="Wayne K.J."/>
            <person name="Tettelin H."/>
            <person name="Glass J.I."/>
            <person name="Rusch D."/>
            <person name="Podicherti R."/>
            <person name="Tsui H.-C.T."/>
            <person name="Winkler M.E."/>
        </authorList>
    </citation>
    <scope>NUCLEOTIDE SEQUENCE</scope>
</reference>
<dbReference type="AlphaFoldDB" id="A0A382Z0J2"/>
<feature type="region of interest" description="Disordered" evidence="1">
    <location>
        <begin position="13"/>
        <end position="71"/>
    </location>
</feature>
<gene>
    <name evidence="2" type="ORF">METZ01_LOCUS441449</name>
</gene>